<dbReference type="Gene3D" id="1.10.287.210">
    <property type="match status" value="1"/>
</dbReference>
<evidence type="ECO:0000256" key="13">
    <source>
        <dbReference type="ARBA" id="ARBA00023288"/>
    </source>
</evidence>
<dbReference type="InterPro" id="IPR018154">
    <property type="entry name" value="TLV/ENV_coat_polyprotein"/>
</dbReference>
<evidence type="ECO:0000256" key="1">
    <source>
        <dbReference type="ARBA" id="ARBA00004402"/>
    </source>
</evidence>
<evidence type="ECO:0000313" key="15">
    <source>
        <dbReference type="Proteomes" id="UP000265200"/>
    </source>
</evidence>
<evidence type="ECO:0000256" key="8">
    <source>
        <dbReference type="ARBA" id="ARBA00022989"/>
    </source>
</evidence>
<keyword evidence="6" id="KW-0812">Transmembrane</keyword>
<dbReference type="Proteomes" id="UP000265200">
    <property type="component" value="Chromosome 12"/>
</dbReference>
<sequence length="118" mass="13439">MYVVLQWICICVFLHHGHRTVDRPVFLKSHCPLLNKQKMNKRITYCCFQFNVAALLAEMSAMRTMVLQNRLVLDLLTALSGGVCKMVGDTCCTFIPDDTILIIWSWKNKPLGLGPLLN</sequence>
<keyword evidence="13" id="KW-0449">Lipoprotein</keyword>
<keyword evidence="11" id="KW-1015">Disulfide bond</keyword>
<evidence type="ECO:0000256" key="10">
    <source>
        <dbReference type="ARBA" id="ARBA00023139"/>
    </source>
</evidence>
<dbReference type="SUPFAM" id="SSF58069">
    <property type="entry name" value="Virus ectodomain"/>
    <property type="match status" value="1"/>
</dbReference>
<proteinExistence type="predicted"/>
<evidence type="ECO:0000256" key="7">
    <source>
        <dbReference type="ARBA" id="ARBA00022870"/>
    </source>
</evidence>
<evidence type="ECO:0000313" key="14">
    <source>
        <dbReference type="Ensembl" id="ENSORLP00015016925.1"/>
    </source>
</evidence>
<dbReference type="AlphaFoldDB" id="A0A3P9IAG5"/>
<evidence type="ECO:0000256" key="4">
    <source>
        <dbReference type="ARBA" id="ARBA00022511"/>
    </source>
</evidence>
<keyword evidence="10" id="KW-0564">Palmitate</keyword>
<name>A0A3P9IAG5_ORYLA</name>
<evidence type="ECO:0000256" key="2">
    <source>
        <dbReference type="ARBA" id="ARBA00004531"/>
    </source>
</evidence>
<keyword evidence="5" id="KW-0945">Host-virus interaction</keyword>
<accession>A0A3P9IAG5</accession>
<keyword evidence="7" id="KW-1043">Host membrane</keyword>
<evidence type="ECO:0000256" key="11">
    <source>
        <dbReference type="ARBA" id="ARBA00023157"/>
    </source>
</evidence>
<reference key="1">
    <citation type="journal article" date="2007" name="Nature">
        <title>The medaka draft genome and insights into vertebrate genome evolution.</title>
        <authorList>
            <person name="Kasahara M."/>
            <person name="Naruse K."/>
            <person name="Sasaki S."/>
            <person name="Nakatani Y."/>
            <person name="Qu W."/>
            <person name="Ahsan B."/>
            <person name="Yamada T."/>
            <person name="Nagayasu Y."/>
            <person name="Doi K."/>
            <person name="Kasai Y."/>
            <person name="Jindo T."/>
            <person name="Kobayashi D."/>
            <person name="Shimada A."/>
            <person name="Toyoda A."/>
            <person name="Kuroki Y."/>
            <person name="Fujiyama A."/>
            <person name="Sasaki T."/>
            <person name="Shimizu A."/>
            <person name="Asakawa S."/>
            <person name="Shimizu N."/>
            <person name="Hashimoto S."/>
            <person name="Yang J."/>
            <person name="Lee Y."/>
            <person name="Matsushima K."/>
            <person name="Sugano S."/>
            <person name="Sakaizumi M."/>
            <person name="Narita T."/>
            <person name="Ohishi K."/>
            <person name="Haga S."/>
            <person name="Ohta F."/>
            <person name="Nomoto H."/>
            <person name="Nogata K."/>
            <person name="Morishita T."/>
            <person name="Endo T."/>
            <person name="Shin-I T."/>
            <person name="Takeda H."/>
            <person name="Morishita S."/>
            <person name="Kohara Y."/>
        </authorList>
    </citation>
    <scope>NUCLEOTIDE SEQUENCE [LARGE SCALE GENOMIC DNA]</scope>
    <source>
        <strain>Hd-rR</strain>
    </source>
</reference>
<organism evidence="14 15">
    <name type="scientific">Oryzias latipes</name>
    <name type="common">Japanese rice fish</name>
    <name type="synonym">Japanese killifish</name>
    <dbReference type="NCBI Taxonomy" id="8090"/>
    <lineage>
        <taxon>Eukaryota</taxon>
        <taxon>Metazoa</taxon>
        <taxon>Chordata</taxon>
        <taxon>Craniata</taxon>
        <taxon>Vertebrata</taxon>
        <taxon>Euteleostomi</taxon>
        <taxon>Actinopterygii</taxon>
        <taxon>Neopterygii</taxon>
        <taxon>Teleostei</taxon>
        <taxon>Neoteleostei</taxon>
        <taxon>Acanthomorphata</taxon>
        <taxon>Ovalentaria</taxon>
        <taxon>Atherinomorphae</taxon>
        <taxon>Beloniformes</taxon>
        <taxon>Adrianichthyidae</taxon>
        <taxon>Oryziinae</taxon>
        <taxon>Oryzias</taxon>
    </lineage>
</organism>
<evidence type="ECO:0000256" key="9">
    <source>
        <dbReference type="ARBA" id="ARBA00023136"/>
    </source>
</evidence>
<dbReference type="Ensembl" id="ENSORLT00015025246.1">
    <property type="protein sequence ID" value="ENSORLP00015016925.1"/>
    <property type="gene ID" value="ENSORLG00015017932.1"/>
</dbReference>
<evidence type="ECO:0000256" key="3">
    <source>
        <dbReference type="ARBA" id="ARBA00004563"/>
    </source>
</evidence>
<comment type="subcellular location">
    <subcellularLocation>
        <location evidence="1">Host cell membrane</location>
        <topology evidence="1">Single-pass type I membrane protein</topology>
    </subcellularLocation>
    <subcellularLocation>
        <location evidence="2">Host endomembrane system</location>
        <topology evidence="2">Peripheral membrane protein</topology>
    </subcellularLocation>
    <subcellularLocation>
        <location evidence="3">Virion membrane</location>
        <topology evidence="3">Single-pass type I membrane protein</topology>
    </subcellularLocation>
</comment>
<reference evidence="14 15" key="2">
    <citation type="submission" date="2017-04" db="EMBL/GenBank/DDBJ databases">
        <title>CpG methylation of centromeres and impact of large insertions on vertebrate speciation.</title>
        <authorList>
            <person name="Ichikawa K."/>
            <person name="Yoshimura J."/>
            <person name="Morishita S."/>
        </authorList>
    </citation>
    <scope>NUCLEOTIDE SEQUENCE</scope>
    <source>
        <strain evidence="14 15">HSOK</strain>
    </source>
</reference>
<dbReference type="Pfam" id="PF00429">
    <property type="entry name" value="TLV_coat"/>
    <property type="match status" value="1"/>
</dbReference>
<dbReference type="PANTHER" id="PTHR10424">
    <property type="entry name" value="VIRAL ENVELOPE PROTEIN"/>
    <property type="match status" value="1"/>
</dbReference>
<protein>
    <submittedName>
        <fullName evidence="14">Uncharacterized protein</fullName>
    </submittedName>
</protein>
<keyword evidence="12" id="KW-0325">Glycoprotein</keyword>
<keyword evidence="4" id="KW-1032">Host cell membrane</keyword>
<keyword evidence="8" id="KW-1133">Transmembrane helix</keyword>
<evidence type="ECO:0000256" key="12">
    <source>
        <dbReference type="ARBA" id="ARBA00023180"/>
    </source>
</evidence>
<dbReference type="PANTHER" id="PTHR10424:SF81">
    <property type="entry name" value="ERVV2 PROTEIN"/>
    <property type="match status" value="1"/>
</dbReference>
<reference evidence="14" key="4">
    <citation type="submission" date="2025-09" db="UniProtKB">
        <authorList>
            <consortium name="Ensembl"/>
        </authorList>
    </citation>
    <scope>IDENTIFICATION</scope>
    <source>
        <strain evidence="14">HSOK</strain>
    </source>
</reference>
<evidence type="ECO:0000256" key="6">
    <source>
        <dbReference type="ARBA" id="ARBA00022692"/>
    </source>
</evidence>
<evidence type="ECO:0000256" key="5">
    <source>
        <dbReference type="ARBA" id="ARBA00022581"/>
    </source>
</evidence>
<keyword evidence="9" id="KW-0472">Membrane</keyword>
<reference evidence="14" key="3">
    <citation type="submission" date="2025-08" db="UniProtKB">
        <authorList>
            <consortium name="Ensembl"/>
        </authorList>
    </citation>
    <scope>IDENTIFICATION</scope>
    <source>
        <strain evidence="14">HSOK</strain>
    </source>
</reference>